<feature type="transmembrane region" description="Helical" evidence="1">
    <location>
        <begin position="6"/>
        <end position="28"/>
    </location>
</feature>
<comment type="caution">
    <text evidence="2">The sequence shown here is derived from an EMBL/GenBank/DDBJ whole genome shotgun (WGS) entry which is preliminary data.</text>
</comment>
<organism evidence="2 3">
    <name type="scientific">Mesorhabditis spiculigera</name>
    <dbReference type="NCBI Taxonomy" id="96644"/>
    <lineage>
        <taxon>Eukaryota</taxon>
        <taxon>Metazoa</taxon>
        <taxon>Ecdysozoa</taxon>
        <taxon>Nematoda</taxon>
        <taxon>Chromadorea</taxon>
        <taxon>Rhabditida</taxon>
        <taxon>Rhabditina</taxon>
        <taxon>Rhabditomorpha</taxon>
        <taxon>Rhabditoidea</taxon>
        <taxon>Rhabditidae</taxon>
        <taxon>Mesorhabditinae</taxon>
        <taxon>Mesorhabditis</taxon>
    </lineage>
</organism>
<keyword evidence="1" id="KW-1133">Transmembrane helix</keyword>
<sequence>MDEWKRTLILTNAVLSFFTNLILLYFIARHSRRHISGYKFLLAIFALFNICFAVTQATVLPDYMQFSMLNEYGLDSETTPMLGPIYFVIRQSGRNPTHELAVLSGLFLLYFATACFSTILYCSRKIDAVLSKSRMSERARRLQKDLFKALLIQLIVPGISKFLPGTCMFTFPLFGLNTGKLANYAAVLASFNTVLEPIFLLYFVKDYRYAILRMAGKRDSSGTYYISETGEKIERSLTYAQKPISPRTATML</sequence>
<dbReference type="Pfam" id="PF10326">
    <property type="entry name" value="7TM_GPCR_Str"/>
    <property type="match status" value="1"/>
</dbReference>
<accession>A0AA36G6N2</accession>
<dbReference type="InterPro" id="IPR019428">
    <property type="entry name" value="7TM_GPCR_serpentine_rcpt_Str"/>
</dbReference>
<feature type="non-terminal residue" evidence="2">
    <location>
        <position position="252"/>
    </location>
</feature>
<protein>
    <recommendedName>
        <fullName evidence="4">G protein-coupled receptor</fullName>
    </recommendedName>
</protein>
<dbReference type="Proteomes" id="UP001177023">
    <property type="component" value="Unassembled WGS sequence"/>
</dbReference>
<gene>
    <name evidence="2" type="ORF">MSPICULIGERA_LOCUS18271</name>
</gene>
<evidence type="ECO:0000313" key="2">
    <source>
        <dbReference type="EMBL" id="CAJ0580068.1"/>
    </source>
</evidence>
<feature type="transmembrane region" description="Helical" evidence="1">
    <location>
        <begin position="100"/>
        <end position="124"/>
    </location>
</feature>
<dbReference type="SUPFAM" id="SSF81321">
    <property type="entry name" value="Family A G protein-coupled receptor-like"/>
    <property type="match status" value="1"/>
</dbReference>
<dbReference type="Gene3D" id="1.20.1070.10">
    <property type="entry name" value="Rhodopsin 7-helix transmembrane proteins"/>
    <property type="match status" value="1"/>
</dbReference>
<name>A0AA36G6N2_9BILA</name>
<dbReference type="InterPro" id="IPR019423">
    <property type="entry name" value="7TM_GPCR_serpentine_rcpt_Srj"/>
</dbReference>
<feature type="transmembrane region" description="Helical" evidence="1">
    <location>
        <begin position="145"/>
        <end position="164"/>
    </location>
</feature>
<keyword evidence="1" id="KW-0812">Transmembrane</keyword>
<dbReference type="PANTHER" id="PTHR22943">
    <property type="entry name" value="7-TRANSMEMBRANE DOMAIN RECEPTOR C.ELEGANS"/>
    <property type="match status" value="1"/>
</dbReference>
<dbReference type="AlphaFoldDB" id="A0AA36G6N2"/>
<dbReference type="PANTHER" id="PTHR22943:SF248">
    <property type="entry name" value="SEVEN TM RECEPTOR"/>
    <property type="match status" value="1"/>
</dbReference>
<evidence type="ECO:0000256" key="1">
    <source>
        <dbReference type="SAM" id="Phobius"/>
    </source>
</evidence>
<feature type="transmembrane region" description="Helical" evidence="1">
    <location>
        <begin position="40"/>
        <end position="60"/>
    </location>
</feature>
<feature type="transmembrane region" description="Helical" evidence="1">
    <location>
        <begin position="184"/>
        <end position="204"/>
    </location>
</feature>
<dbReference type="Pfam" id="PF10319">
    <property type="entry name" value="7TM_GPCR_Srj"/>
    <property type="match status" value="1"/>
</dbReference>
<keyword evidence="1" id="KW-0472">Membrane</keyword>
<evidence type="ECO:0000313" key="3">
    <source>
        <dbReference type="Proteomes" id="UP001177023"/>
    </source>
</evidence>
<keyword evidence="3" id="KW-1185">Reference proteome</keyword>
<dbReference type="EMBL" id="CATQJA010002659">
    <property type="protein sequence ID" value="CAJ0580068.1"/>
    <property type="molecule type" value="Genomic_DNA"/>
</dbReference>
<reference evidence="2" key="1">
    <citation type="submission" date="2023-06" db="EMBL/GenBank/DDBJ databases">
        <authorList>
            <person name="Delattre M."/>
        </authorList>
    </citation>
    <scope>NUCLEOTIDE SEQUENCE</scope>
    <source>
        <strain evidence="2">AF72</strain>
    </source>
</reference>
<proteinExistence type="predicted"/>
<evidence type="ECO:0008006" key="4">
    <source>
        <dbReference type="Google" id="ProtNLM"/>
    </source>
</evidence>